<evidence type="ECO:0000256" key="3">
    <source>
        <dbReference type="ARBA" id="ARBA00022692"/>
    </source>
</evidence>
<accession>A0A5C4YAE6</accession>
<feature type="transmembrane region" description="Helical" evidence="6">
    <location>
        <begin position="46"/>
        <end position="69"/>
    </location>
</feature>
<dbReference type="Proteomes" id="UP000629870">
    <property type="component" value="Unassembled WGS sequence"/>
</dbReference>
<feature type="transmembrane region" description="Helical" evidence="6">
    <location>
        <begin position="294"/>
        <end position="316"/>
    </location>
</feature>
<comment type="subcellular location">
    <subcellularLocation>
        <location evidence="1">Cell membrane</location>
        <topology evidence="1">Multi-pass membrane protein</topology>
    </subcellularLocation>
</comment>
<feature type="transmembrane region" description="Helical" evidence="6">
    <location>
        <begin position="177"/>
        <end position="198"/>
    </location>
</feature>
<keyword evidence="5 6" id="KW-0472">Membrane</keyword>
<feature type="transmembrane region" description="Helical" evidence="6">
    <location>
        <begin position="90"/>
        <end position="112"/>
    </location>
</feature>
<reference evidence="7 10" key="2">
    <citation type="submission" date="2020-08" db="EMBL/GenBank/DDBJ databases">
        <title>Genomic Encyclopedia of Type Strains, Phase IV (KMG-IV): sequencing the most valuable type-strain genomes for metagenomic binning, comparative biology and taxonomic classification.</title>
        <authorList>
            <person name="Goeker M."/>
        </authorList>
    </citation>
    <scope>NUCLEOTIDE SEQUENCE [LARGE SCALE GENOMIC DNA]</scope>
    <source>
        <strain evidence="7 10">DSM 12027</strain>
    </source>
</reference>
<proteinExistence type="predicted"/>
<feature type="transmembrane region" description="Helical" evidence="6">
    <location>
        <begin position="248"/>
        <end position="274"/>
    </location>
</feature>
<evidence type="ECO:0000313" key="7">
    <source>
        <dbReference type="EMBL" id="MBB6015686.1"/>
    </source>
</evidence>
<feature type="transmembrane region" description="Helical" evidence="6">
    <location>
        <begin position="152"/>
        <end position="171"/>
    </location>
</feature>
<dbReference type="Proteomes" id="UP000313988">
    <property type="component" value="Unassembled WGS sequence"/>
</dbReference>
<keyword evidence="4 6" id="KW-1133">Transmembrane helix</keyword>
<comment type="caution">
    <text evidence="8">The sequence shown here is derived from an EMBL/GenBank/DDBJ whole genome shotgun (WGS) entry which is preliminary data.</text>
</comment>
<dbReference type="PANTHER" id="PTHR30250:SF11">
    <property type="entry name" value="O-ANTIGEN TRANSPORTER-RELATED"/>
    <property type="match status" value="1"/>
</dbReference>
<evidence type="ECO:0000313" key="10">
    <source>
        <dbReference type="Proteomes" id="UP000629870"/>
    </source>
</evidence>
<feature type="transmembrane region" description="Helical" evidence="6">
    <location>
        <begin position="384"/>
        <end position="408"/>
    </location>
</feature>
<dbReference type="GO" id="GO:0005886">
    <property type="term" value="C:plasma membrane"/>
    <property type="evidence" value="ECO:0007669"/>
    <property type="project" value="UniProtKB-SubCell"/>
</dbReference>
<evidence type="ECO:0000256" key="6">
    <source>
        <dbReference type="SAM" id="Phobius"/>
    </source>
</evidence>
<dbReference type="RefSeq" id="WP_139400396.1">
    <property type="nucleotide sequence ID" value="NZ_JACHEW010000003.1"/>
</dbReference>
<dbReference type="PANTHER" id="PTHR30250">
    <property type="entry name" value="PST FAMILY PREDICTED COLANIC ACID TRANSPORTER"/>
    <property type="match status" value="1"/>
</dbReference>
<evidence type="ECO:0000256" key="1">
    <source>
        <dbReference type="ARBA" id="ARBA00004651"/>
    </source>
</evidence>
<dbReference type="EMBL" id="VDMO01000002">
    <property type="protein sequence ID" value="TNM72622.1"/>
    <property type="molecule type" value="Genomic_DNA"/>
</dbReference>
<protein>
    <submittedName>
        <fullName evidence="7">O-antigen/teichoic acid export membrane protein</fullName>
    </submittedName>
</protein>
<dbReference type="InterPro" id="IPR050833">
    <property type="entry name" value="Poly_Biosynth_Transport"/>
</dbReference>
<dbReference type="EMBL" id="JACHEW010000003">
    <property type="protein sequence ID" value="MBB6015686.1"/>
    <property type="molecule type" value="Genomic_DNA"/>
</dbReference>
<organism evidence="8 9">
    <name type="scientific">Deinococcus radiopugnans ATCC 19172</name>
    <dbReference type="NCBI Taxonomy" id="585398"/>
    <lineage>
        <taxon>Bacteria</taxon>
        <taxon>Thermotogati</taxon>
        <taxon>Deinococcota</taxon>
        <taxon>Deinococci</taxon>
        <taxon>Deinococcales</taxon>
        <taxon>Deinococcaceae</taxon>
        <taxon>Deinococcus</taxon>
    </lineage>
</organism>
<sequence length="413" mass="43977">MGHSSIPAVRQAGLGSNTAWMLLGLAARFTLQLISFVLLARSLGAAAFGAFSGALALSTLLSPVVELGGYSMIVRDLSRGVVARLALGRALYAMIFNVLPGLGLLAVIKWLALPTVPWQVALCVGAAELIGARWLSLVSAVHVGQGMLWRNAVLEVVSGATRLLLVVALTATPSLSLWAWLYLLQSVLIGAAALSWTIMSYGRPSVGRVDLRERFQEGLHFAVGTSAQNAYTDVDKIMLPRLAGLEAVGIYTGAFRFVVVAFLPLNAFLGALYPRFFEAGQYGYSAARQVAWRALPITAAYGLLACTGLWLAAPLLPRLLGPGFGESVQALRALSVLLLVQSLYFPFADALTGSGLQRVRTAGQVGSLICNIGLNLVLIPRLGWLGAVYSSITTQVMLLFIWGGYYGVRSPKQ</sequence>
<feature type="transmembrane region" description="Helical" evidence="6">
    <location>
        <begin position="20"/>
        <end position="40"/>
    </location>
</feature>
<evidence type="ECO:0000256" key="4">
    <source>
        <dbReference type="ARBA" id="ARBA00022989"/>
    </source>
</evidence>
<keyword evidence="2" id="KW-1003">Cell membrane</keyword>
<reference evidence="8 9" key="1">
    <citation type="submission" date="2019-06" db="EMBL/GenBank/DDBJ databases">
        <title>Genome sequence of Deinococcus radiopugnans ATCC 19172.</title>
        <authorList>
            <person name="Maclea K.S."/>
            <person name="Maynard C.R."/>
        </authorList>
    </citation>
    <scope>NUCLEOTIDE SEQUENCE [LARGE SCALE GENOMIC DNA]</scope>
    <source>
        <strain evidence="8 9">ATCC 19172</strain>
    </source>
</reference>
<dbReference type="Pfam" id="PF01943">
    <property type="entry name" value="Polysacc_synt"/>
    <property type="match status" value="1"/>
</dbReference>
<dbReference type="OrthoDB" id="5240734at2"/>
<name>A0A5C4YAE6_9DEIO</name>
<evidence type="ECO:0000256" key="5">
    <source>
        <dbReference type="ARBA" id="ARBA00023136"/>
    </source>
</evidence>
<keyword evidence="3 6" id="KW-0812">Transmembrane</keyword>
<evidence type="ECO:0000313" key="9">
    <source>
        <dbReference type="Proteomes" id="UP000313988"/>
    </source>
</evidence>
<evidence type="ECO:0000256" key="2">
    <source>
        <dbReference type="ARBA" id="ARBA00022475"/>
    </source>
</evidence>
<dbReference type="AlphaFoldDB" id="A0A5C4YAE6"/>
<gene>
    <name evidence="8" type="ORF">FHR04_01970</name>
    <name evidence="7" type="ORF">HNQ04_000915</name>
</gene>
<dbReference type="InterPro" id="IPR002797">
    <property type="entry name" value="Polysacc_synth"/>
</dbReference>
<evidence type="ECO:0000313" key="8">
    <source>
        <dbReference type="EMBL" id="TNM72622.1"/>
    </source>
</evidence>
<keyword evidence="10" id="KW-1185">Reference proteome</keyword>